<dbReference type="STRING" id="157652.A0A371GZ45"/>
<reference evidence="1" key="1">
    <citation type="submission" date="2018-05" db="EMBL/GenBank/DDBJ databases">
        <title>Draft genome of Mucuna pruriens seed.</title>
        <authorList>
            <person name="Nnadi N.E."/>
            <person name="Vos R."/>
            <person name="Hasami M.H."/>
            <person name="Devisetty U.K."/>
            <person name="Aguiy J.C."/>
        </authorList>
    </citation>
    <scope>NUCLEOTIDE SEQUENCE [LARGE SCALE GENOMIC DNA]</scope>
    <source>
        <strain evidence="1">JCA_2017</strain>
    </source>
</reference>
<dbReference type="EMBL" id="QJKJ01004039">
    <property type="protein sequence ID" value="RDX95814.1"/>
    <property type="molecule type" value="Genomic_DNA"/>
</dbReference>
<gene>
    <name evidence="1" type="primary">GCH1</name>
    <name evidence="1" type="ORF">CR513_21597</name>
</gene>
<sequence length="66" mass="7113">MGHLDQSGVSMCCDDECFEKDSSVASIKEAVKVLLMGLGEDINREGIIKTPLRVAKALCEGTRVKS</sequence>
<dbReference type="InterPro" id="IPR001474">
    <property type="entry name" value="GTP_CycHdrlase_I"/>
</dbReference>
<comment type="caution">
    <text evidence="1">The sequence shown here is derived from an EMBL/GenBank/DDBJ whole genome shotgun (WGS) entry which is preliminary data.</text>
</comment>
<feature type="non-terminal residue" evidence="1">
    <location>
        <position position="1"/>
    </location>
</feature>
<evidence type="ECO:0000313" key="2">
    <source>
        <dbReference type="Proteomes" id="UP000257109"/>
    </source>
</evidence>
<dbReference type="Proteomes" id="UP000257109">
    <property type="component" value="Unassembled WGS sequence"/>
</dbReference>
<dbReference type="PANTHER" id="PTHR11109:SF13">
    <property type="entry name" value="GTP CYCLOHYDROLASE 1"/>
    <property type="match status" value="1"/>
</dbReference>
<dbReference type="GO" id="GO:0005525">
    <property type="term" value="F:GTP binding"/>
    <property type="evidence" value="ECO:0007669"/>
    <property type="project" value="TreeGrafter"/>
</dbReference>
<dbReference type="PANTHER" id="PTHR11109">
    <property type="entry name" value="GTP CYCLOHYDROLASE I"/>
    <property type="match status" value="1"/>
</dbReference>
<dbReference type="GO" id="GO:0008270">
    <property type="term" value="F:zinc ion binding"/>
    <property type="evidence" value="ECO:0007669"/>
    <property type="project" value="TreeGrafter"/>
</dbReference>
<dbReference type="GO" id="GO:0046654">
    <property type="term" value="P:tetrahydrofolate biosynthetic process"/>
    <property type="evidence" value="ECO:0007669"/>
    <property type="project" value="InterPro"/>
</dbReference>
<dbReference type="SUPFAM" id="SSF55620">
    <property type="entry name" value="Tetrahydrobiopterin biosynthesis enzymes-like"/>
    <property type="match status" value="1"/>
</dbReference>
<dbReference type="Gene3D" id="1.10.286.10">
    <property type="match status" value="1"/>
</dbReference>
<dbReference type="InterPro" id="IPR043134">
    <property type="entry name" value="GTP-CH-I_N"/>
</dbReference>
<organism evidence="1 2">
    <name type="scientific">Mucuna pruriens</name>
    <name type="common">Velvet bean</name>
    <name type="synonym">Dolichos pruriens</name>
    <dbReference type="NCBI Taxonomy" id="157652"/>
    <lineage>
        <taxon>Eukaryota</taxon>
        <taxon>Viridiplantae</taxon>
        <taxon>Streptophyta</taxon>
        <taxon>Embryophyta</taxon>
        <taxon>Tracheophyta</taxon>
        <taxon>Spermatophyta</taxon>
        <taxon>Magnoliopsida</taxon>
        <taxon>eudicotyledons</taxon>
        <taxon>Gunneridae</taxon>
        <taxon>Pentapetalae</taxon>
        <taxon>rosids</taxon>
        <taxon>fabids</taxon>
        <taxon>Fabales</taxon>
        <taxon>Fabaceae</taxon>
        <taxon>Papilionoideae</taxon>
        <taxon>50 kb inversion clade</taxon>
        <taxon>NPAAA clade</taxon>
        <taxon>indigoferoid/millettioid clade</taxon>
        <taxon>Phaseoleae</taxon>
        <taxon>Mucuna</taxon>
    </lineage>
</organism>
<dbReference type="OrthoDB" id="1710059at2759"/>
<accession>A0A371GZ45</accession>
<dbReference type="GO" id="GO:0006729">
    <property type="term" value="P:tetrahydrobiopterin biosynthetic process"/>
    <property type="evidence" value="ECO:0007669"/>
    <property type="project" value="TreeGrafter"/>
</dbReference>
<dbReference type="GO" id="GO:0005737">
    <property type="term" value="C:cytoplasm"/>
    <property type="evidence" value="ECO:0007669"/>
    <property type="project" value="TreeGrafter"/>
</dbReference>
<keyword evidence="2" id="KW-1185">Reference proteome</keyword>
<dbReference type="GO" id="GO:0003934">
    <property type="term" value="F:GTP cyclohydrolase I activity"/>
    <property type="evidence" value="ECO:0007669"/>
    <property type="project" value="InterPro"/>
</dbReference>
<name>A0A371GZ45_MUCPR</name>
<dbReference type="AlphaFoldDB" id="A0A371GZ45"/>
<proteinExistence type="predicted"/>
<protein>
    <submittedName>
        <fullName evidence="1">GTP cyclohydrolase 1</fullName>
    </submittedName>
</protein>
<evidence type="ECO:0000313" key="1">
    <source>
        <dbReference type="EMBL" id="RDX95814.1"/>
    </source>
</evidence>